<keyword evidence="1" id="KW-0812">Transmembrane</keyword>
<evidence type="ECO:0000256" key="1">
    <source>
        <dbReference type="SAM" id="Phobius"/>
    </source>
</evidence>
<accession>A0AAU7CSA4</accession>
<dbReference type="AlphaFoldDB" id="A0AAU7CSA4"/>
<name>A0AAU7CSA4_9BACT</name>
<feature type="transmembrane region" description="Helical" evidence="1">
    <location>
        <begin position="88"/>
        <end position="108"/>
    </location>
</feature>
<sequence length="385" mass="42266">MKFDIDRAMNWVKTFDFSRGTGSEGELRAADLLSKHLETAGWRVGRAVTRTGCRLSTLVMILLLTLVFEEYSLWKALQLSFPGLPRRSRASLFFAAFLLIGGLLRLAVGRQGVKIARERFVAWRSAKEPPQMVNLIADRPGSDNRPARVFILTHLDTPLRVANREDGISNAVLLALIVLVFLSPSPVWSAWSAAGIFLVSLLFQARYWLRAERPSPGDNRTGLALIAELAQSLPSRLHERVELRLVAVSACSAGQLGALALADDIRRHWPPKPTLVINLDSPGLGAEVMVLGTGKGLEVAQAAAKSLWIPYHVKKRSWCGLDHRPFALNRIPAISLAGDRKGTRIEPASLAATAQLATEIAMRWARLEGQSPQVESLLKSSQKPG</sequence>
<reference evidence="3" key="1">
    <citation type="submission" date="2024-05" db="EMBL/GenBank/DDBJ databases">
        <title>Planctomycetes of the genus Singulisphaera possess chitinolytic capabilities.</title>
        <authorList>
            <person name="Ivanova A."/>
        </authorList>
    </citation>
    <scope>NUCLEOTIDE SEQUENCE</scope>
    <source>
        <strain evidence="3">Ch08T</strain>
    </source>
</reference>
<gene>
    <name evidence="3" type="ORF">V5E97_17255</name>
</gene>
<feature type="domain" description="Peptidase M28" evidence="2">
    <location>
        <begin position="217"/>
        <end position="344"/>
    </location>
</feature>
<protein>
    <submittedName>
        <fullName evidence="3">M28 family peptidase</fullName>
    </submittedName>
</protein>
<keyword evidence="1" id="KW-1133">Transmembrane helix</keyword>
<dbReference type="RefSeq" id="WP_406701178.1">
    <property type="nucleotide sequence ID" value="NZ_CP155447.1"/>
</dbReference>
<dbReference type="Gene3D" id="3.40.630.10">
    <property type="entry name" value="Zn peptidases"/>
    <property type="match status" value="1"/>
</dbReference>
<proteinExistence type="predicted"/>
<evidence type="ECO:0000313" key="3">
    <source>
        <dbReference type="EMBL" id="XBH08344.1"/>
    </source>
</evidence>
<keyword evidence="1" id="KW-0472">Membrane</keyword>
<feature type="transmembrane region" description="Helical" evidence="1">
    <location>
        <begin position="167"/>
        <end position="184"/>
    </location>
</feature>
<dbReference type="InterPro" id="IPR007484">
    <property type="entry name" value="Peptidase_M28"/>
</dbReference>
<feature type="transmembrane region" description="Helical" evidence="1">
    <location>
        <begin position="51"/>
        <end position="68"/>
    </location>
</feature>
<dbReference type="EMBL" id="CP155447">
    <property type="protein sequence ID" value="XBH08344.1"/>
    <property type="molecule type" value="Genomic_DNA"/>
</dbReference>
<organism evidence="3">
    <name type="scientific">Singulisphaera sp. Ch08</name>
    <dbReference type="NCBI Taxonomy" id="3120278"/>
    <lineage>
        <taxon>Bacteria</taxon>
        <taxon>Pseudomonadati</taxon>
        <taxon>Planctomycetota</taxon>
        <taxon>Planctomycetia</taxon>
        <taxon>Isosphaerales</taxon>
        <taxon>Isosphaeraceae</taxon>
        <taxon>Singulisphaera</taxon>
    </lineage>
</organism>
<evidence type="ECO:0000259" key="2">
    <source>
        <dbReference type="Pfam" id="PF04389"/>
    </source>
</evidence>
<dbReference type="Pfam" id="PF04389">
    <property type="entry name" value="Peptidase_M28"/>
    <property type="match status" value="1"/>
</dbReference>
<dbReference type="SUPFAM" id="SSF53187">
    <property type="entry name" value="Zn-dependent exopeptidases"/>
    <property type="match status" value="1"/>
</dbReference>